<dbReference type="SUPFAM" id="SSF52833">
    <property type="entry name" value="Thioredoxin-like"/>
    <property type="match status" value="1"/>
</dbReference>
<feature type="domain" description="Thioredoxin" evidence="11">
    <location>
        <begin position="1"/>
        <end position="103"/>
    </location>
</feature>
<feature type="disulfide bond" description="Redox-active" evidence="10">
    <location>
        <begin position="31"/>
        <end position="34"/>
    </location>
</feature>
<dbReference type="GO" id="GO:0045454">
    <property type="term" value="P:cell redox homeostasis"/>
    <property type="evidence" value="ECO:0007669"/>
    <property type="project" value="TreeGrafter"/>
</dbReference>
<evidence type="ECO:0000259" key="11">
    <source>
        <dbReference type="PROSITE" id="PS51352"/>
    </source>
</evidence>
<accession>A0A4R1QSF5</accession>
<dbReference type="EMBL" id="SLUM01000013">
    <property type="protein sequence ID" value="TCL56397.1"/>
    <property type="molecule type" value="Genomic_DNA"/>
</dbReference>
<name>A0A4R1QSF5_9FIRM</name>
<feature type="site" description="Contributes to redox potential value" evidence="9">
    <location>
        <position position="33"/>
    </location>
</feature>
<evidence type="ECO:0000256" key="3">
    <source>
        <dbReference type="ARBA" id="ARBA00022448"/>
    </source>
</evidence>
<dbReference type="OrthoDB" id="9790390at2"/>
<keyword evidence="6 10" id="KW-0676">Redox-active center</keyword>
<feature type="site" description="Deprotonates C-terminal active site Cys" evidence="9">
    <location>
        <position position="25"/>
    </location>
</feature>
<dbReference type="AlphaFoldDB" id="A0A4R1QSF5"/>
<feature type="active site" description="Nucleophile" evidence="9">
    <location>
        <position position="34"/>
    </location>
</feature>
<evidence type="ECO:0000256" key="10">
    <source>
        <dbReference type="PIRSR" id="PIRSR000077-4"/>
    </source>
</evidence>
<evidence type="ECO:0000256" key="2">
    <source>
        <dbReference type="ARBA" id="ARBA00020570"/>
    </source>
</evidence>
<evidence type="ECO:0000256" key="8">
    <source>
        <dbReference type="PIRNR" id="PIRNR000077"/>
    </source>
</evidence>
<dbReference type="CDD" id="cd02947">
    <property type="entry name" value="TRX_family"/>
    <property type="match status" value="1"/>
</dbReference>
<reference evidence="12 13" key="1">
    <citation type="submission" date="2019-03" db="EMBL/GenBank/DDBJ databases">
        <title>Genomic Encyclopedia of Type Strains, Phase IV (KMG-IV): sequencing the most valuable type-strain genomes for metagenomic binning, comparative biology and taxonomic classification.</title>
        <authorList>
            <person name="Goeker M."/>
        </authorList>
    </citation>
    <scope>NUCLEOTIDE SEQUENCE [LARGE SCALE GENOMIC DNA]</scope>
    <source>
        <strain evidence="12 13">DSM 100451</strain>
    </source>
</reference>
<evidence type="ECO:0000313" key="13">
    <source>
        <dbReference type="Proteomes" id="UP000295184"/>
    </source>
</evidence>
<dbReference type="Proteomes" id="UP000295184">
    <property type="component" value="Unassembled WGS sequence"/>
</dbReference>
<dbReference type="Pfam" id="PF00085">
    <property type="entry name" value="Thioredoxin"/>
    <property type="match status" value="1"/>
</dbReference>
<dbReference type="PANTHER" id="PTHR45663">
    <property type="entry name" value="GEO12009P1"/>
    <property type="match status" value="1"/>
</dbReference>
<evidence type="ECO:0000256" key="5">
    <source>
        <dbReference type="ARBA" id="ARBA00023157"/>
    </source>
</evidence>
<evidence type="ECO:0000256" key="6">
    <source>
        <dbReference type="ARBA" id="ARBA00023284"/>
    </source>
</evidence>
<protein>
    <recommendedName>
        <fullName evidence="2 7">Thioredoxin</fullName>
    </recommendedName>
</protein>
<evidence type="ECO:0000256" key="4">
    <source>
        <dbReference type="ARBA" id="ARBA00022982"/>
    </source>
</evidence>
<dbReference type="InterPro" id="IPR017937">
    <property type="entry name" value="Thioredoxin_CS"/>
</dbReference>
<dbReference type="PRINTS" id="PR00421">
    <property type="entry name" value="THIOREDOXIN"/>
</dbReference>
<dbReference type="InterPro" id="IPR013766">
    <property type="entry name" value="Thioredoxin_domain"/>
</dbReference>
<organism evidence="12 13">
    <name type="scientific">Allofournierella massiliensis</name>
    <dbReference type="NCBI Taxonomy" id="1650663"/>
    <lineage>
        <taxon>Bacteria</taxon>
        <taxon>Bacillati</taxon>
        <taxon>Bacillota</taxon>
        <taxon>Clostridia</taxon>
        <taxon>Eubacteriales</taxon>
        <taxon>Oscillospiraceae</taxon>
        <taxon>Allofournierella</taxon>
    </lineage>
</organism>
<dbReference type="GO" id="GO:0005829">
    <property type="term" value="C:cytosol"/>
    <property type="evidence" value="ECO:0007669"/>
    <property type="project" value="TreeGrafter"/>
</dbReference>
<evidence type="ECO:0000256" key="7">
    <source>
        <dbReference type="NCBIfam" id="TIGR01068"/>
    </source>
</evidence>
<gene>
    <name evidence="12" type="ORF">EDD77_11355</name>
</gene>
<proteinExistence type="inferred from homology"/>
<comment type="caution">
    <text evidence="12">The sequence shown here is derived from an EMBL/GenBank/DDBJ whole genome shotgun (WGS) entry which is preliminary data.</text>
</comment>
<dbReference type="PROSITE" id="PS51352">
    <property type="entry name" value="THIOREDOXIN_2"/>
    <property type="match status" value="1"/>
</dbReference>
<evidence type="ECO:0000313" key="12">
    <source>
        <dbReference type="EMBL" id="TCL56397.1"/>
    </source>
</evidence>
<dbReference type="Gene3D" id="3.40.30.10">
    <property type="entry name" value="Glutaredoxin"/>
    <property type="match status" value="1"/>
</dbReference>
<feature type="active site" description="Nucleophile" evidence="9">
    <location>
        <position position="31"/>
    </location>
</feature>
<keyword evidence="5 10" id="KW-1015">Disulfide bond</keyword>
<dbReference type="InterPro" id="IPR036249">
    <property type="entry name" value="Thioredoxin-like_sf"/>
</dbReference>
<evidence type="ECO:0000256" key="9">
    <source>
        <dbReference type="PIRSR" id="PIRSR000077-1"/>
    </source>
</evidence>
<dbReference type="FunFam" id="3.40.30.10:FF:000001">
    <property type="entry name" value="Thioredoxin"/>
    <property type="match status" value="1"/>
</dbReference>
<dbReference type="PIRSF" id="PIRSF000077">
    <property type="entry name" value="Thioredoxin"/>
    <property type="match status" value="1"/>
</dbReference>
<dbReference type="GO" id="GO:0015035">
    <property type="term" value="F:protein-disulfide reductase activity"/>
    <property type="evidence" value="ECO:0007669"/>
    <property type="project" value="UniProtKB-UniRule"/>
</dbReference>
<keyword evidence="4" id="KW-0249">Electron transport</keyword>
<evidence type="ECO:0000256" key="1">
    <source>
        <dbReference type="ARBA" id="ARBA00008987"/>
    </source>
</evidence>
<dbReference type="RefSeq" id="WP_058965585.1">
    <property type="nucleotide sequence ID" value="NZ_CABKVM010000018.1"/>
</dbReference>
<dbReference type="PROSITE" id="PS00194">
    <property type="entry name" value="THIOREDOXIN_1"/>
    <property type="match status" value="1"/>
</dbReference>
<dbReference type="PANTHER" id="PTHR45663:SF11">
    <property type="entry name" value="GEO12009P1"/>
    <property type="match status" value="1"/>
</dbReference>
<dbReference type="InterPro" id="IPR005746">
    <property type="entry name" value="Thioredoxin"/>
</dbReference>
<dbReference type="STRING" id="1650663.GCA_001486665_02574"/>
<comment type="similarity">
    <text evidence="1 8">Belongs to the thioredoxin family.</text>
</comment>
<sequence>MSVVTVNKANFEQEVLQSNLPVLVDFWATWCGPCRMMAPIVDELAEEKAGQVKVCKIDIDENPELAMQFGVMSIPTLIVFKDGVVANKSVGLKPKAAVEELLK</sequence>
<feature type="site" description="Contributes to redox potential value" evidence="9">
    <location>
        <position position="32"/>
    </location>
</feature>
<dbReference type="NCBIfam" id="TIGR01068">
    <property type="entry name" value="thioredoxin"/>
    <property type="match status" value="1"/>
</dbReference>
<keyword evidence="3" id="KW-0813">Transport</keyword>